<evidence type="ECO:0000256" key="8">
    <source>
        <dbReference type="PROSITE-ProRule" id="PRU00089"/>
    </source>
</evidence>
<dbReference type="Gene3D" id="1.10.10.10">
    <property type="entry name" value="Winged helix-like DNA-binding domain superfamily/Winged helix DNA-binding domain"/>
    <property type="match status" value="1"/>
</dbReference>
<keyword evidence="3 8" id="KW-0238">DNA-binding</keyword>
<dbReference type="AlphaFoldDB" id="A0A2G8L022"/>
<feature type="DNA-binding region" description="Fork-head" evidence="8">
    <location>
        <begin position="83"/>
        <end position="170"/>
    </location>
</feature>
<dbReference type="OrthoDB" id="5954824at2759"/>
<dbReference type="PROSITE" id="PS00658">
    <property type="entry name" value="FORK_HEAD_2"/>
    <property type="match status" value="1"/>
</dbReference>
<evidence type="ECO:0000256" key="4">
    <source>
        <dbReference type="ARBA" id="ARBA00023163"/>
    </source>
</evidence>
<dbReference type="InterPro" id="IPR030456">
    <property type="entry name" value="TF_fork_head_CS_2"/>
</dbReference>
<evidence type="ECO:0000313" key="11">
    <source>
        <dbReference type="EMBL" id="PIK53555.1"/>
    </source>
</evidence>
<keyword evidence="5 8" id="KW-0539">Nucleus</keyword>
<feature type="compositionally biased region" description="Basic and acidic residues" evidence="9">
    <location>
        <begin position="409"/>
        <end position="420"/>
    </location>
</feature>
<evidence type="ECO:0000256" key="6">
    <source>
        <dbReference type="ARBA" id="ARBA00034657"/>
    </source>
</evidence>
<dbReference type="Pfam" id="PF00250">
    <property type="entry name" value="Forkhead"/>
    <property type="match status" value="1"/>
</dbReference>
<dbReference type="InterPro" id="IPR036388">
    <property type="entry name" value="WH-like_DNA-bd_sf"/>
</dbReference>
<keyword evidence="2" id="KW-0805">Transcription regulation</keyword>
<comment type="subcellular location">
    <subcellularLocation>
        <location evidence="1 8">Nucleus</location>
    </subcellularLocation>
</comment>
<comment type="function">
    <text evidence="6">Acts as a transcriptional repressor. May be involved in DNA damage-inducible cell cycle arrests (checkpoints).</text>
</comment>
<gene>
    <name evidence="11" type="ORF">BSL78_09576</name>
</gene>
<evidence type="ECO:0000256" key="5">
    <source>
        <dbReference type="ARBA" id="ARBA00023242"/>
    </source>
</evidence>
<feature type="domain" description="Fork-head" evidence="10">
    <location>
        <begin position="83"/>
        <end position="170"/>
    </location>
</feature>
<organism evidence="11 12">
    <name type="scientific">Stichopus japonicus</name>
    <name type="common">Sea cucumber</name>
    <dbReference type="NCBI Taxonomy" id="307972"/>
    <lineage>
        <taxon>Eukaryota</taxon>
        <taxon>Metazoa</taxon>
        <taxon>Echinodermata</taxon>
        <taxon>Eleutherozoa</taxon>
        <taxon>Echinozoa</taxon>
        <taxon>Holothuroidea</taxon>
        <taxon>Aspidochirotacea</taxon>
        <taxon>Aspidochirotida</taxon>
        <taxon>Stichopodidae</taxon>
        <taxon>Apostichopus</taxon>
    </lineage>
</organism>
<evidence type="ECO:0000256" key="1">
    <source>
        <dbReference type="ARBA" id="ARBA00004123"/>
    </source>
</evidence>
<dbReference type="PROSITE" id="PS50039">
    <property type="entry name" value="FORK_HEAD_3"/>
    <property type="match status" value="1"/>
</dbReference>
<dbReference type="STRING" id="307972.A0A2G8L022"/>
<accession>A0A2G8L022</accession>
<evidence type="ECO:0000256" key="7">
    <source>
        <dbReference type="ARBA" id="ARBA00034870"/>
    </source>
</evidence>
<evidence type="ECO:0000256" key="2">
    <source>
        <dbReference type="ARBA" id="ARBA00023015"/>
    </source>
</evidence>
<sequence>MSLSLALEQVKMDLNNSCFGSICIEKDDDELKPLSWLQNSDLLKDIYLDGEDDDEENCKENYADPHGYYYHDTMDPKRQMNSKPPFSFSCLIFMAIEDSLHQRLPVKDIYHWIEEHFPYYRTAPAGWKNSVRHNLSLNKCFQKVDKLRGQTLGKGSLWCVDPDYRPNLLQALRKTPFHPYHHVLPYAPHGLQGGPLSHIAYNPANRLPIIQSAYGSDVPLPAHIHLVENLLSGASNYRFSSINAAGVGTDMEVDAAATMMMFRTPPEKRVEQLVKLKREGLQPLHSYTVNNGAAPLQAKPEQPHCKATLADLAETALCDYKPKRASTPRSTAALKAKCTPSPNGAMDHTYSLSSTMCTPVVIGALEDDPVDCEMESDGSMDDSDSDSDQTESKSFNDSGVFSKGNFNKRCSDDSESERQLPLKKRLKKKPKHVEPDLVEGADALLNLAGINTQDCQDSIDNLSPVSR</sequence>
<reference evidence="11 12" key="1">
    <citation type="journal article" date="2017" name="PLoS Biol.">
        <title>The sea cucumber genome provides insights into morphological evolution and visceral regeneration.</title>
        <authorList>
            <person name="Zhang X."/>
            <person name="Sun L."/>
            <person name="Yuan J."/>
            <person name="Sun Y."/>
            <person name="Gao Y."/>
            <person name="Zhang L."/>
            <person name="Li S."/>
            <person name="Dai H."/>
            <person name="Hamel J.F."/>
            <person name="Liu C."/>
            <person name="Yu Y."/>
            <person name="Liu S."/>
            <person name="Lin W."/>
            <person name="Guo K."/>
            <person name="Jin S."/>
            <person name="Xu P."/>
            <person name="Storey K.B."/>
            <person name="Huan P."/>
            <person name="Zhang T."/>
            <person name="Zhou Y."/>
            <person name="Zhang J."/>
            <person name="Lin C."/>
            <person name="Li X."/>
            <person name="Xing L."/>
            <person name="Huo D."/>
            <person name="Sun M."/>
            <person name="Wang L."/>
            <person name="Mercier A."/>
            <person name="Li F."/>
            <person name="Yang H."/>
            <person name="Xiang J."/>
        </authorList>
    </citation>
    <scope>NUCLEOTIDE SEQUENCE [LARGE SCALE GENOMIC DNA]</scope>
    <source>
        <strain evidence="11">Shaxun</strain>
        <tissue evidence="11">Muscle</tissue>
    </source>
</reference>
<dbReference type="GO" id="GO:0003700">
    <property type="term" value="F:DNA-binding transcription factor activity"/>
    <property type="evidence" value="ECO:0007669"/>
    <property type="project" value="InterPro"/>
</dbReference>
<dbReference type="InterPro" id="IPR001766">
    <property type="entry name" value="Fork_head_dom"/>
</dbReference>
<evidence type="ECO:0000256" key="3">
    <source>
        <dbReference type="ARBA" id="ARBA00023125"/>
    </source>
</evidence>
<proteinExistence type="predicted"/>
<dbReference type="PRINTS" id="PR00053">
    <property type="entry name" value="FORKHEAD"/>
</dbReference>
<dbReference type="GO" id="GO:0005634">
    <property type="term" value="C:nucleus"/>
    <property type="evidence" value="ECO:0007669"/>
    <property type="project" value="UniProtKB-SubCell"/>
</dbReference>
<dbReference type="PANTHER" id="PTHR13962:SF22">
    <property type="entry name" value="FORKHEAD BOX PROTEIN N3-LIKE PROTEIN"/>
    <property type="match status" value="1"/>
</dbReference>
<keyword evidence="4" id="KW-0804">Transcription</keyword>
<comment type="caution">
    <text evidence="11">The sequence shown here is derived from an EMBL/GenBank/DDBJ whole genome shotgun (WGS) entry which is preliminary data.</text>
</comment>
<dbReference type="SUPFAM" id="SSF46785">
    <property type="entry name" value="Winged helix' DNA-binding domain"/>
    <property type="match status" value="1"/>
</dbReference>
<dbReference type="Proteomes" id="UP000230750">
    <property type="component" value="Unassembled WGS sequence"/>
</dbReference>
<feature type="region of interest" description="Disordered" evidence="9">
    <location>
        <begin position="370"/>
        <end position="435"/>
    </location>
</feature>
<evidence type="ECO:0000259" key="10">
    <source>
        <dbReference type="PROSITE" id="PS50039"/>
    </source>
</evidence>
<evidence type="ECO:0000256" key="9">
    <source>
        <dbReference type="SAM" id="MobiDB-lite"/>
    </source>
</evidence>
<dbReference type="InterPro" id="IPR047404">
    <property type="entry name" value="FH_FOXN3"/>
</dbReference>
<dbReference type="InterPro" id="IPR047119">
    <property type="entry name" value="FOXN2/3-like"/>
</dbReference>
<dbReference type="SMART" id="SM00339">
    <property type="entry name" value="FH"/>
    <property type="match status" value="1"/>
</dbReference>
<protein>
    <recommendedName>
        <fullName evidence="7">Forkhead box protein N3</fullName>
    </recommendedName>
</protein>
<evidence type="ECO:0000313" key="12">
    <source>
        <dbReference type="Proteomes" id="UP000230750"/>
    </source>
</evidence>
<feature type="compositionally biased region" description="Basic residues" evidence="9">
    <location>
        <begin position="421"/>
        <end position="431"/>
    </location>
</feature>
<name>A0A2G8L022_STIJA</name>
<dbReference type="InterPro" id="IPR036390">
    <property type="entry name" value="WH_DNA-bd_sf"/>
</dbReference>
<dbReference type="PROSITE" id="PS00657">
    <property type="entry name" value="FORK_HEAD_1"/>
    <property type="match status" value="1"/>
</dbReference>
<feature type="compositionally biased region" description="Acidic residues" evidence="9">
    <location>
        <begin position="370"/>
        <end position="389"/>
    </location>
</feature>
<keyword evidence="12" id="KW-1185">Reference proteome</keyword>
<dbReference type="EMBL" id="MRZV01000282">
    <property type="protein sequence ID" value="PIK53555.1"/>
    <property type="molecule type" value="Genomic_DNA"/>
</dbReference>
<dbReference type="CDD" id="cd20059">
    <property type="entry name" value="FH_FOXN3"/>
    <property type="match status" value="1"/>
</dbReference>
<dbReference type="PANTHER" id="PTHR13962">
    <property type="entry name" value="FORKHEAD BOX PROTEIN N3-LIKE PROTEIN-RELATED"/>
    <property type="match status" value="1"/>
</dbReference>
<dbReference type="InterPro" id="IPR018122">
    <property type="entry name" value="TF_fork_head_CS_1"/>
</dbReference>
<dbReference type="GO" id="GO:0000987">
    <property type="term" value="F:cis-regulatory region sequence-specific DNA binding"/>
    <property type="evidence" value="ECO:0007669"/>
    <property type="project" value="TreeGrafter"/>
</dbReference>